<dbReference type="InterPro" id="IPR038350">
    <property type="entry name" value="Orai_sf"/>
</dbReference>
<dbReference type="Proteomes" id="UP000821866">
    <property type="component" value="Chromosome 1"/>
</dbReference>
<accession>A0A9J6F4D0</accession>
<dbReference type="PANTHER" id="PTHR31501:SF7">
    <property type="entry name" value="CALCIUM RELEASE-ACTIVATED CALCIUM CHANNEL PROTEIN 1"/>
    <property type="match status" value="1"/>
</dbReference>
<reference evidence="7" key="1">
    <citation type="journal article" date="2020" name="Cell">
        <title>Large-Scale Comparative Analyses of Tick Genomes Elucidate Their Genetic Diversity and Vector Capacities.</title>
        <authorList>
            <consortium name="Tick Genome and Microbiome Consortium (TIGMIC)"/>
            <person name="Jia N."/>
            <person name="Wang J."/>
            <person name="Shi W."/>
            <person name="Du L."/>
            <person name="Sun Y."/>
            <person name="Zhan W."/>
            <person name="Jiang J.F."/>
            <person name="Wang Q."/>
            <person name="Zhang B."/>
            <person name="Ji P."/>
            <person name="Bell-Sakyi L."/>
            <person name="Cui X.M."/>
            <person name="Yuan T.T."/>
            <person name="Jiang B.G."/>
            <person name="Yang W.F."/>
            <person name="Lam T.T."/>
            <person name="Chang Q.C."/>
            <person name="Ding S.J."/>
            <person name="Wang X.J."/>
            <person name="Zhu J.G."/>
            <person name="Ruan X.D."/>
            <person name="Zhao L."/>
            <person name="Wei J.T."/>
            <person name="Ye R.Z."/>
            <person name="Que T.C."/>
            <person name="Du C.H."/>
            <person name="Zhou Y.H."/>
            <person name="Cheng J.X."/>
            <person name="Dai P.F."/>
            <person name="Guo W.B."/>
            <person name="Han X.H."/>
            <person name="Huang E.J."/>
            <person name="Li L.F."/>
            <person name="Wei W."/>
            <person name="Gao Y.C."/>
            <person name="Liu J.Z."/>
            <person name="Shao H.Z."/>
            <person name="Wang X."/>
            <person name="Wang C.C."/>
            <person name="Yang T.C."/>
            <person name="Huo Q.B."/>
            <person name="Li W."/>
            <person name="Chen H.Y."/>
            <person name="Chen S.E."/>
            <person name="Zhou L.G."/>
            <person name="Ni X.B."/>
            <person name="Tian J.H."/>
            <person name="Sheng Y."/>
            <person name="Liu T."/>
            <person name="Pan Y.S."/>
            <person name="Xia L.Y."/>
            <person name="Li J."/>
            <person name="Zhao F."/>
            <person name="Cao W.C."/>
        </authorList>
    </citation>
    <scope>NUCLEOTIDE SEQUENCE</scope>
    <source>
        <strain evidence="7">Rmic-2018</strain>
    </source>
</reference>
<dbReference type="GO" id="GO:0016020">
    <property type="term" value="C:membrane"/>
    <property type="evidence" value="ECO:0007669"/>
    <property type="project" value="UniProtKB-SubCell"/>
</dbReference>
<dbReference type="Pfam" id="PF07856">
    <property type="entry name" value="Orai-1"/>
    <property type="match status" value="1"/>
</dbReference>
<feature type="transmembrane region" description="Helical" evidence="6">
    <location>
        <begin position="120"/>
        <end position="142"/>
    </location>
</feature>
<dbReference type="Gene3D" id="1.20.140.140">
    <property type="entry name" value="Calcium release-activated calcium channel protein Orai"/>
    <property type="match status" value="2"/>
</dbReference>
<dbReference type="GO" id="GO:0002115">
    <property type="term" value="P:store-operated calcium entry"/>
    <property type="evidence" value="ECO:0007669"/>
    <property type="project" value="TreeGrafter"/>
</dbReference>
<keyword evidence="8" id="KW-1185">Reference proteome</keyword>
<comment type="caution">
    <text evidence="7">The sequence shown here is derived from an EMBL/GenBank/DDBJ whole genome shotgun (WGS) entry which is preliminary data.</text>
</comment>
<evidence type="ECO:0000313" key="7">
    <source>
        <dbReference type="EMBL" id="KAH8041658.1"/>
    </source>
</evidence>
<proteinExistence type="inferred from homology"/>
<dbReference type="InterPro" id="IPR012446">
    <property type="entry name" value="CRAC_channel"/>
</dbReference>
<feature type="transmembrane region" description="Helical" evidence="6">
    <location>
        <begin position="148"/>
        <end position="172"/>
    </location>
</feature>
<evidence type="ECO:0000256" key="2">
    <source>
        <dbReference type="ARBA" id="ARBA00008062"/>
    </source>
</evidence>
<comment type="subcellular location">
    <subcellularLocation>
        <location evidence="1">Membrane</location>
        <topology evidence="1">Multi-pass membrane protein</topology>
    </subcellularLocation>
</comment>
<gene>
    <name evidence="7" type="ORF">HPB51_017460</name>
</gene>
<evidence type="ECO:0000313" key="8">
    <source>
        <dbReference type="Proteomes" id="UP000821866"/>
    </source>
</evidence>
<dbReference type="AlphaFoldDB" id="A0A9J6F4D0"/>
<evidence type="ECO:0000256" key="6">
    <source>
        <dbReference type="SAM" id="Phobius"/>
    </source>
</evidence>
<organism evidence="7 8">
    <name type="scientific">Rhipicephalus microplus</name>
    <name type="common">Cattle tick</name>
    <name type="synonym">Boophilus microplus</name>
    <dbReference type="NCBI Taxonomy" id="6941"/>
    <lineage>
        <taxon>Eukaryota</taxon>
        <taxon>Metazoa</taxon>
        <taxon>Ecdysozoa</taxon>
        <taxon>Arthropoda</taxon>
        <taxon>Chelicerata</taxon>
        <taxon>Arachnida</taxon>
        <taxon>Acari</taxon>
        <taxon>Parasitiformes</taxon>
        <taxon>Ixodida</taxon>
        <taxon>Ixodoidea</taxon>
        <taxon>Ixodidae</taxon>
        <taxon>Rhipicephalinae</taxon>
        <taxon>Rhipicephalus</taxon>
        <taxon>Boophilus</taxon>
    </lineage>
</organism>
<evidence type="ECO:0000256" key="4">
    <source>
        <dbReference type="ARBA" id="ARBA00022989"/>
    </source>
</evidence>
<comment type="similarity">
    <text evidence="2">Belongs to the Orai family.</text>
</comment>
<keyword evidence="4 6" id="KW-1133">Transmembrane helix</keyword>
<name>A0A9J6F4D0_RHIMP</name>
<evidence type="ECO:0000256" key="1">
    <source>
        <dbReference type="ARBA" id="ARBA00004141"/>
    </source>
</evidence>
<sequence length="214" mass="23410">MNIPPGAEILWTDSIGDRPNIVQELVIQSLVKEMSKPENNINALSWRRLHLSRAKLKASSRTSALLSGFAMVALVEIQLSKSIPPQLLIAFSVCTTLLVSVHMLALMISTCILPNLEAVASVHVFGILLFMAEIAILSWVVFHDYSRQAALAATIILIPVAIVFVIFAVHFYRQLVTHKFEQSVMSVKELENMVSQLQDGGGTSTDNGASLLSV</sequence>
<evidence type="ECO:0000256" key="3">
    <source>
        <dbReference type="ARBA" id="ARBA00022692"/>
    </source>
</evidence>
<feature type="transmembrane region" description="Helical" evidence="6">
    <location>
        <begin position="87"/>
        <end position="108"/>
    </location>
</feature>
<reference evidence="7" key="2">
    <citation type="submission" date="2021-09" db="EMBL/GenBank/DDBJ databases">
        <authorList>
            <person name="Jia N."/>
            <person name="Wang J."/>
            <person name="Shi W."/>
            <person name="Du L."/>
            <person name="Sun Y."/>
            <person name="Zhan W."/>
            <person name="Jiang J."/>
            <person name="Wang Q."/>
            <person name="Zhang B."/>
            <person name="Ji P."/>
            <person name="Sakyi L.B."/>
            <person name="Cui X."/>
            <person name="Yuan T."/>
            <person name="Jiang B."/>
            <person name="Yang W."/>
            <person name="Lam T.T.-Y."/>
            <person name="Chang Q."/>
            <person name="Ding S."/>
            <person name="Wang X."/>
            <person name="Zhu J."/>
            <person name="Ruan X."/>
            <person name="Zhao L."/>
            <person name="Wei J."/>
            <person name="Que T."/>
            <person name="Du C."/>
            <person name="Cheng J."/>
            <person name="Dai P."/>
            <person name="Han X."/>
            <person name="Huang E."/>
            <person name="Gao Y."/>
            <person name="Liu J."/>
            <person name="Shao H."/>
            <person name="Ye R."/>
            <person name="Li L."/>
            <person name="Wei W."/>
            <person name="Wang X."/>
            <person name="Wang C."/>
            <person name="Huo Q."/>
            <person name="Li W."/>
            <person name="Guo W."/>
            <person name="Chen H."/>
            <person name="Chen S."/>
            <person name="Zhou L."/>
            <person name="Zhou L."/>
            <person name="Ni X."/>
            <person name="Tian J."/>
            <person name="Zhou Y."/>
            <person name="Sheng Y."/>
            <person name="Liu T."/>
            <person name="Pan Y."/>
            <person name="Xia L."/>
            <person name="Li J."/>
            <person name="Zhao F."/>
            <person name="Cao W."/>
        </authorList>
    </citation>
    <scope>NUCLEOTIDE SEQUENCE</scope>
    <source>
        <strain evidence="7">Rmic-2018</strain>
        <tissue evidence="7">Larvae</tissue>
    </source>
</reference>
<keyword evidence="5 6" id="KW-0472">Membrane</keyword>
<keyword evidence="3 6" id="KW-0812">Transmembrane</keyword>
<dbReference type="PANTHER" id="PTHR31501">
    <property type="entry name" value="CALCIUM RELEASE-ACTIVATED CALCIUM CHANNEL PROTEIN 1"/>
    <property type="match status" value="1"/>
</dbReference>
<evidence type="ECO:0000256" key="5">
    <source>
        <dbReference type="ARBA" id="ARBA00023136"/>
    </source>
</evidence>
<dbReference type="GO" id="GO:0015279">
    <property type="term" value="F:store-operated calcium channel activity"/>
    <property type="evidence" value="ECO:0007669"/>
    <property type="project" value="TreeGrafter"/>
</dbReference>
<protein>
    <submittedName>
        <fullName evidence="7">Uncharacterized protein</fullName>
    </submittedName>
</protein>
<dbReference type="VEuPathDB" id="VectorBase:LOC119176907"/>
<dbReference type="EMBL" id="JABSTU010000001">
    <property type="protein sequence ID" value="KAH8041658.1"/>
    <property type="molecule type" value="Genomic_DNA"/>
</dbReference>